<dbReference type="EnsemblBacteria" id="BAC49156">
    <property type="protein sequence ID" value="BAC49156"/>
    <property type="gene ID" value="BAC49156"/>
</dbReference>
<organism evidence="1 2">
    <name type="scientific">Bradyrhizobium diazoefficiens (strain JCM 10833 / BCRC 13528 / IAM 13628 / NBRC 14792 / USDA 110)</name>
    <dbReference type="NCBI Taxonomy" id="224911"/>
    <lineage>
        <taxon>Bacteria</taxon>
        <taxon>Pseudomonadati</taxon>
        <taxon>Pseudomonadota</taxon>
        <taxon>Alphaproteobacteria</taxon>
        <taxon>Hyphomicrobiales</taxon>
        <taxon>Nitrobacteraceae</taxon>
        <taxon>Bradyrhizobium</taxon>
    </lineage>
</organism>
<evidence type="ECO:0000313" key="1">
    <source>
        <dbReference type="EMBL" id="BAC49156.1"/>
    </source>
</evidence>
<protein>
    <submittedName>
        <fullName evidence="1">Bll3891 protein</fullName>
    </submittedName>
</protein>
<dbReference type="HOGENOM" id="CLU_409294_0_0_5"/>
<reference evidence="2" key="1">
    <citation type="journal article" date="2002" name="DNA Res.">
        <title>Complete genomic sequence of nitrogen-fixing symbiotic bacterium Bradyrhizobium japonicum USDA110.</title>
        <authorList>
            <person name="Kaneko T."/>
            <person name="Nakamura Y."/>
            <person name="Sato S."/>
            <person name="Minamisawa K."/>
            <person name="Uchiumi T."/>
            <person name="Sasamoto S."/>
            <person name="Watanabe A."/>
            <person name="Idesawa K."/>
            <person name="Iriguchi M."/>
            <person name="Kawashima K."/>
            <person name="Kohara M."/>
            <person name="Matsumoto M."/>
            <person name="Shimpo S."/>
            <person name="Tsuruoka H."/>
            <person name="Wada T."/>
            <person name="Yamada M."/>
            <person name="Tabata S."/>
        </authorList>
    </citation>
    <scope>NUCLEOTIDE SEQUENCE [LARGE SCALE GENOMIC DNA]</scope>
    <source>
        <strain evidence="2">JCM 10833 / BCRC 13528 / IAM 13628 / NBRC 14792 / USDA 110</strain>
    </source>
</reference>
<sequence length="580" mass="64084">MASMTIDGGSTRCGVPTVASRTHPSRLLKSTKDVLLVTRLIKQADDLAAQVNVMAGANVAVAHHSKSETDADDIGRYDVLVVTHQAFVNAAETLAGASWSRLVQWKGGHRLLTIVDEALANVVEENKVTLESLQFVLGCVPFDVAQAFPDQVRLVEALKDALVQQAQSDTNDGTAKLMWRDGGASEVLNAAPAAMKPLREAMRKVKYDRRIREGNTKRNIAKLVEDTLASVQALADRWAYYTRIGKDHSLNSSTLTVSYAVPGAVVLDATASQNFLWELFQGRAQIEPVCAGARNYRNVTLHVARAKGVGKTTMEKTFAARYARLLEALEAQLGSDRSVFVCVHKDYEHSAERFKHPFKRVGFGHWGAVDGRNDWKDYDTAVLFGLPYRDLIWPTNVFFALQGVQDDVWLKTPTWKGYTNVRRLMQQRQMSVEIIQAINRIRCRKVVDEDGGCDPADVFIVLPADSMGDAILTDIKADMPDIEVVPWSFEMDGPKVRRPREGSSHQPLLTLMRNTEPGESVPLSTIQRELALKPAGLSKLREVLRNDTHATSKALVELGVKYVSGRGPGAKSFLVKQQVA</sequence>
<accession>Q89NE9</accession>
<proteinExistence type="predicted"/>
<evidence type="ECO:0000313" key="2">
    <source>
        <dbReference type="Proteomes" id="UP000002526"/>
    </source>
</evidence>
<name>Q89NE9_BRADU</name>
<dbReference type="InParanoid" id="Q89NE9"/>
<dbReference type="eggNOG" id="ENOG50340I7">
    <property type="taxonomic scope" value="Bacteria"/>
</dbReference>
<gene>
    <name evidence="1" type="ordered locus">bll3891</name>
</gene>
<keyword evidence="2" id="KW-1185">Reference proteome</keyword>
<dbReference type="Proteomes" id="UP000002526">
    <property type="component" value="Chromosome"/>
</dbReference>
<dbReference type="PATRIC" id="fig|224911.44.peg.3581"/>
<dbReference type="EMBL" id="BA000040">
    <property type="protein sequence ID" value="BAC49156.1"/>
    <property type="molecule type" value="Genomic_DNA"/>
</dbReference>
<dbReference type="KEGG" id="bja:bll3891"/>
<dbReference type="OrthoDB" id="7313936at2"/>
<dbReference type="AlphaFoldDB" id="Q89NE9"/>